<feature type="domain" description="Tim10-like" evidence="9">
    <location>
        <begin position="23"/>
        <end position="82"/>
    </location>
</feature>
<evidence type="ECO:0000256" key="6">
    <source>
        <dbReference type="ARBA" id="ARBA00023128"/>
    </source>
</evidence>
<keyword evidence="7 8" id="KW-1015">Disulfide bond</keyword>
<evidence type="ECO:0000256" key="5">
    <source>
        <dbReference type="ARBA" id="ARBA00023010"/>
    </source>
</evidence>
<keyword evidence="1 8" id="KW-0813">Transport</keyword>
<dbReference type="InterPro" id="IPR004217">
    <property type="entry name" value="Tim10-like"/>
</dbReference>
<dbReference type="SUPFAM" id="SSF144122">
    <property type="entry name" value="Tim10-like"/>
    <property type="match status" value="1"/>
</dbReference>
<comment type="subcellular location">
    <subcellularLocation>
        <location evidence="8">Mitochondrion inner membrane</location>
        <topology evidence="8">Peripheral membrane protein</topology>
        <orientation evidence="8">Intermembrane side</orientation>
    </subcellularLocation>
</comment>
<comment type="domain">
    <text evidence="8">The twin CX3C motif contains 4 conserved Cys residues that form 2 disulfide bonds in the mitochondrial intermembrane space.</text>
</comment>
<gene>
    <name evidence="10" type="primary">TIM9</name>
    <name evidence="10" type="ORF">IE077_004590</name>
</gene>
<evidence type="ECO:0000256" key="4">
    <source>
        <dbReference type="ARBA" id="ARBA00022927"/>
    </source>
</evidence>
<keyword evidence="11" id="KW-1185">Reference proteome</keyword>
<keyword evidence="3" id="KW-0862">Zinc</keyword>
<protein>
    <recommendedName>
        <fullName evidence="8">Mitochondrial import inner membrane translocase subunit</fullName>
    </recommendedName>
</protein>
<keyword evidence="4 8" id="KW-0653">Protein transport</keyword>
<evidence type="ECO:0000256" key="7">
    <source>
        <dbReference type="ARBA" id="ARBA00023157"/>
    </source>
</evidence>
<dbReference type="Proteomes" id="UP000823046">
    <property type="component" value="Unassembled WGS sequence"/>
</dbReference>
<evidence type="ECO:0000313" key="11">
    <source>
        <dbReference type="Proteomes" id="UP000823046"/>
    </source>
</evidence>
<keyword evidence="2" id="KW-0479">Metal-binding</keyword>
<sequence length="87" mass="10078">MANLLELDNMTAVQKERILLKLADLQIEDSMNTYNGLVERCFSECISHFRGKNLDDSEKSCIDKCVEKYLNFSQRVGLRFAERNVQS</sequence>
<dbReference type="Gene3D" id="1.10.287.810">
    <property type="entry name" value="Mitochondrial import inner membrane translocase subunit tim13 like domains"/>
    <property type="match status" value="1"/>
</dbReference>
<organism evidence="10 11">
    <name type="scientific">Cardiosporidium cionae</name>
    <dbReference type="NCBI Taxonomy" id="476202"/>
    <lineage>
        <taxon>Eukaryota</taxon>
        <taxon>Sar</taxon>
        <taxon>Alveolata</taxon>
        <taxon>Apicomplexa</taxon>
        <taxon>Aconoidasida</taxon>
        <taxon>Nephromycida</taxon>
        <taxon>Cardiosporidium</taxon>
    </lineage>
</organism>
<evidence type="ECO:0000256" key="2">
    <source>
        <dbReference type="ARBA" id="ARBA00022723"/>
    </source>
</evidence>
<evidence type="ECO:0000259" key="9">
    <source>
        <dbReference type="Pfam" id="PF02953"/>
    </source>
</evidence>
<dbReference type="InterPro" id="IPR050673">
    <property type="entry name" value="Mito_inner_translocase_sub"/>
</dbReference>
<keyword evidence="8" id="KW-0472">Membrane</keyword>
<evidence type="ECO:0000313" key="10">
    <source>
        <dbReference type="EMBL" id="KAF8822411.1"/>
    </source>
</evidence>
<reference evidence="10 11" key="1">
    <citation type="journal article" date="2020" name="bioRxiv">
        <title>Metabolic contributions of an alphaproteobacterial endosymbiont in the apicomplexan Cardiosporidium cionae.</title>
        <authorList>
            <person name="Hunter E.S."/>
            <person name="Paight C.J."/>
            <person name="Lane C.E."/>
        </authorList>
    </citation>
    <scope>NUCLEOTIDE SEQUENCE [LARGE SCALE GENOMIC DNA]</scope>
    <source>
        <strain evidence="10">ESH_2018</strain>
    </source>
</reference>
<comment type="similarity">
    <text evidence="8">Belongs to the small Tim family.</text>
</comment>
<keyword evidence="8" id="KW-0143">Chaperone</keyword>
<comment type="caution">
    <text evidence="10">The sequence shown here is derived from an EMBL/GenBank/DDBJ whole genome shotgun (WGS) entry which is preliminary data.</text>
</comment>
<dbReference type="EMBL" id="JADAQX010000057">
    <property type="protein sequence ID" value="KAF8822411.1"/>
    <property type="molecule type" value="Genomic_DNA"/>
</dbReference>
<name>A0ABQ7JEH4_9APIC</name>
<comment type="subunit">
    <text evidence="8">Heterohexamer.</text>
</comment>
<evidence type="ECO:0000256" key="1">
    <source>
        <dbReference type="ARBA" id="ARBA00022448"/>
    </source>
</evidence>
<dbReference type="PANTHER" id="PTHR13172">
    <property type="entry name" value="MITOCHONDRIAL IMPORT INNER MEMBRANE TRANSLOCASE SUBUNIT TIM9B"/>
    <property type="match status" value="1"/>
</dbReference>
<dbReference type="Pfam" id="PF02953">
    <property type="entry name" value="zf-Tim10_DDP"/>
    <property type="match status" value="1"/>
</dbReference>
<evidence type="ECO:0000256" key="8">
    <source>
        <dbReference type="RuleBase" id="RU367043"/>
    </source>
</evidence>
<evidence type="ECO:0000256" key="3">
    <source>
        <dbReference type="ARBA" id="ARBA00022833"/>
    </source>
</evidence>
<dbReference type="InterPro" id="IPR035427">
    <property type="entry name" value="Tim10-like_dom_sf"/>
</dbReference>
<comment type="function">
    <text evidence="8">Mitochondrial intermembrane chaperone that participates in the import and insertion of some multi-pass transmembrane proteins into the mitochondrial inner membrane. Also required for the transfer of beta-barrel precursors from the TOM complex to the sorting and assembly machinery (SAM complex) of the outer membrane. Acts as a chaperone-like protein that protects the hydrophobic precursors from aggregation and guide them through the mitochondrial intermembrane space.</text>
</comment>
<accession>A0ABQ7JEH4</accession>
<proteinExistence type="inferred from homology"/>
<keyword evidence="8" id="KW-0999">Mitochondrion inner membrane</keyword>
<keyword evidence="6 8" id="KW-0496">Mitochondrion</keyword>
<keyword evidence="5 8" id="KW-0811">Translocation</keyword>